<reference evidence="10" key="2">
    <citation type="submission" date="2016-03" db="EMBL/GenBank/DDBJ databases">
        <title>Streptococcus antelopensis sp. nov., isolated from the feces of the Tibetan antelope (Pantholops hodgsonii) in Hoh Xil National Nature Reserve, Qinghai, China.</title>
        <authorList>
            <person name="Bai X."/>
        </authorList>
    </citation>
    <scope>NUCLEOTIDE SEQUENCE [LARGE SCALE GENOMIC DNA]</scope>
    <source>
        <strain evidence="10">TA 26</strain>
    </source>
</reference>
<evidence type="ECO:0000256" key="5">
    <source>
        <dbReference type="ARBA" id="ARBA00023274"/>
    </source>
</evidence>
<dbReference type="KEGG" id="spat:A0O21_10155"/>
<dbReference type="InterPro" id="IPR005484">
    <property type="entry name" value="Ribosomal_uL18_bac/plant/anim"/>
</dbReference>
<feature type="compositionally biased region" description="Basic residues" evidence="8">
    <location>
        <begin position="9"/>
        <end position="20"/>
    </location>
</feature>
<evidence type="ECO:0000256" key="4">
    <source>
        <dbReference type="ARBA" id="ARBA00022980"/>
    </source>
</evidence>
<evidence type="ECO:0000313" key="9">
    <source>
        <dbReference type="EMBL" id="AND80316.1"/>
    </source>
</evidence>
<dbReference type="InterPro" id="IPR057268">
    <property type="entry name" value="Ribosomal_L18"/>
</dbReference>
<keyword evidence="2 7" id="KW-0699">rRNA-binding</keyword>
<dbReference type="AlphaFoldDB" id="A0A172QA28"/>
<keyword evidence="4 7" id="KW-0689">Ribosomal protein</keyword>
<dbReference type="GO" id="GO:0003735">
    <property type="term" value="F:structural constituent of ribosome"/>
    <property type="evidence" value="ECO:0007669"/>
    <property type="project" value="InterPro"/>
</dbReference>
<dbReference type="PANTHER" id="PTHR12899:SF3">
    <property type="entry name" value="LARGE RIBOSOMAL SUBUNIT PROTEIN UL18M"/>
    <property type="match status" value="1"/>
</dbReference>
<dbReference type="InterPro" id="IPR004389">
    <property type="entry name" value="Ribosomal_uL18_bac-type"/>
</dbReference>
<evidence type="ECO:0000256" key="7">
    <source>
        <dbReference type="HAMAP-Rule" id="MF_01337"/>
    </source>
</evidence>
<dbReference type="GO" id="GO:0008097">
    <property type="term" value="F:5S rRNA binding"/>
    <property type="evidence" value="ECO:0007669"/>
    <property type="project" value="TreeGrafter"/>
</dbReference>
<dbReference type="Pfam" id="PF00861">
    <property type="entry name" value="Ribosomal_L18p"/>
    <property type="match status" value="1"/>
</dbReference>
<name>A0A172QA28_9STRE</name>
<organism evidence="9 10">
    <name type="scientific">Streptococcus pantholopis</name>
    <dbReference type="NCBI Taxonomy" id="1811193"/>
    <lineage>
        <taxon>Bacteria</taxon>
        <taxon>Bacillati</taxon>
        <taxon>Bacillota</taxon>
        <taxon>Bacilli</taxon>
        <taxon>Lactobacillales</taxon>
        <taxon>Streptococcaceae</taxon>
        <taxon>Streptococcus</taxon>
    </lineage>
</organism>
<evidence type="ECO:0000256" key="8">
    <source>
        <dbReference type="SAM" id="MobiDB-lite"/>
    </source>
</evidence>
<sequence length="118" mass="12867">MISKPDKNKLRKKRHRRVRGKLSGTADRPRLNVFRSNKGIYAQVIDDVAGVTLASASTLDKDVSNGTKTEQAAVVGKLVAERAVAKGISEVVFDRGGYLYHGRVKALADSARENGLKF</sequence>
<dbReference type="SUPFAM" id="SSF53137">
    <property type="entry name" value="Translational machinery components"/>
    <property type="match status" value="1"/>
</dbReference>
<keyword evidence="5 7" id="KW-0687">Ribonucleoprotein</keyword>
<dbReference type="Gene3D" id="3.30.420.100">
    <property type="match status" value="1"/>
</dbReference>
<evidence type="ECO:0000313" key="10">
    <source>
        <dbReference type="Proteomes" id="UP000077317"/>
    </source>
</evidence>
<dbReference type="OrthoDB" id="9810939at2"/>
<protein>
    <recommendedName>
        <fullName evidence="6 7">Large ribosomal subunit protein uL18</fullName>
    </recommendedName>
</protein>
<keyword evidence="3 7" id="KW-0694">RNA-binding</keyword>
<comment type="similarity">
    <text evidence="1 7">Belongs to the universal ribosomal protein uL18 family.</text>
</comment>
<dbReference type="GO" id="GO:0006412">
    <property type="term" value="P:translation"/>
    <property type="evidence" value="ECO:0007669"/>
    <property type="project" value="UniProtKB-UniRule"/>
</dbReference>
<dbReference type="HAMAP" id="MF_01337_B">
    <property type="entry name" value="Ribosomal_uL18_B"/>
    <property type="match status" value="1"/>
</dbReference>
<dbReference type="STRING" id="1811193.A0O21_10155"/>
<evidence type="ECO:0000256" key="1">
    <source>
        <dbReference type="ARBA" id="ARBA00007116"/>
    </source>
</evidence>
<dbReference type="FunFam" id="3.30.420.100:FF:000001">
    <property type="entry name" value="50S ribosomal protein L18"/>
    <property type="match status" value="1"/>
</dbReference>
<comment type="function">
    <text evidence="7">This is one of the proteins that bind and probably mediate the attachment of the 5S RNA into the large ribosomal subunit, where it forms part of the central protuberance.</text>
</comment>
<gene>
    <name evidence="7" type="primary">rplR</name>
    <name evidence="9" type="ORF">A0O21_10155</name>
</gene>
<feature type="region of interest" description="Disordered" evidence="8">
    <location>
        <begin position="1"/>
        <end position="26"/>
    </location>
</feature>
<proteinExistence type="inferred from homology"/>
<comment type="subunit">
    <text evidence="7">Part of the 50S ribosomal subunit; part of the 5S rRNA/L5/L18/L25 subcomplex. Contacts the 5S and 23S rRNAs.</text>
</comment>
<accession>A0A172QA28</accession>
<evidence type="ECO:0000256" key="2">
    <source>
        <dbReference type="ARBA" id="ARBA00022730"/>
    </source>
</evidence>
<dbReference type="Proteomes" id="UP000077317">
    <property type="component" value="Chromosome"/>
</dbReference>
<dbReference type="RefSeq" id="WP_067064831.1">
    <property type="nucleotide sequence ID" value="NZ_CP014699.1"/>
</dbReference>
<evidence type="ECO:0000256" key="3">
    <source>
        <dbReference type="ARBA" id="ARBA00022884"/>
    </source>
</evidence>
<dbReference type="CDD" id="cd00432">
    <property type="entry name" value="Ribosomal_L18_L5e"/>
    <property type="match status" value="1"/>
</dbReference>
<dbReference type="NCBIfam" id="TIGR00060">
    <property type="entry name" value="L18_bact"/>
    <property type="match status" value="1"/>
</dbReference>
<reference evidence="9 10" key="1">
    <citation type="journal article" date="2016" name="Int. J. Syst. Evol. Microbiol.">
        <title>Streptococcuspantholopis sp. nov., isolated from faeces of the Tibetan antelope (Pantholops hodgsonii).</title>
        <authorList>
            <person name="Bai X."/>
            <person name="Xiong Y."/>
            <person name="Lu S."/>
            <person name="Jin D."/>
            <person name="Lai X."/>
            <person name="Yang J."/>
            <person name="Niu L."/>
            <person name="Hu S."/>
            <person name="Meng X."/>
            <person name="Pu J."/>
            <person name="Ye C."/>
            <person name="Xu J."/>
        </authorList>
    </citation>
    <scope>NUCLEOTIDE SEQUENCE [LARGE SCALE GENOMIC DNA]</scope>
    <source>
        <strain evidence="9 10">TA 26</strain>
    </source>
</reference>
<dbReference type="PANTHER" id="PTHR12899">
    <property type="entry name" value="39S RIBOSOMAL PROTEIN L18, MITOCHONDRIAL"/>
    <property type="match status" value="1"/>
</dbReference>
<evidence type="ECO:0000256" key="6">
    <source>
        <dbReference type="ARBA" id="ARBA00035197"/>
    </source>
</evidence>
<dbReference type="GO" id="GO:0022625">
    <property type="term" value="C:cytosolic large ribosomal subunit"/>
    <property type="evidence" value="ECO:0007669"/>
    <property type="project" value="TreeGrafter"/>
</dbReference>
<keyword evidence="10" id="KW-1185">Reference proteome</keyword>
<dbReference type="EMBL" id="CP014699">
    <property type="protein sequence ID" value="AND80316.1"/>
    <property type="molecule type" value="Genomic_DNA"/>
</dbReference>